<dbReference type="Gene3D" id="3.20.20.140">
    <property type="entry name" value="Metal-dependent hydrolases"/>
    <property type="match status" value="1"/>
</dbReference>
<dbReference type="InterPro" id="IPR032466">
    <property type="entry name" value="Metal_Hydrolase"/>
</dbReference>
<dbReference type="SUPFAM" id="SSF51338">
    <property type="entry name" value="Composite domain of metallo-dependent hydrolases"/>
    <property type="match status" value="1"/>
</dbReference>
<dbReference type="PANTHER" id="PTHR43135:SF3">
    <property type="entry name" value="ALPHA-D-RIBOSE 1-METHYLPHOSPHONATE 5-TRIPHOSPHATE DIPHOSPHATASE"/>
    <property type="match status" value="1"/>
</dbReference>
<dbReference type="InterPro" id="IPR006680">
    <property type="entry name" value="Amidohydro-rel"/>
</dbReference>
<protein>
    <submittedName>
        <fullName evidence="3">Amidohydrolase family protein</fullName>
    </submittedName>
</protein>
<evidence type="ECO:0000256" key="1">
    <source>
        <dbReference type="SAM" id="SignalP"/>
    </source>
</evidence>
<feature type="chain" id="PRO_5045721413" evidence="1">
    <location>
        <begin position="21"/>
        <end position="458"/>
    </location>
</feature>
<reference evidence="3" key="1">
    <citation type="submission" date="2022-11" db="EMBL/GenBank/DDBJ databases">
        <title>Alteromonas sp. nov., isolated from sea water of the Qingdao.</title>
        <authorList>
            <person name="Wang Q."/>
        </authorList>
    </citation>
    <scope>NUCLEOTIDE SEQUENCE</scope>
    <source>
        <strain evidence="3">ASW11-7</strain>
    </source>
</reference>
<dbReference type="Gene3D" id="2.30.40.10">
    <property type="entry name" value="Urease, subunit C, domain 1"/>
    <property type="match status" value="1"/>
</dbReference>
<evidence type="ECO:0000259" key="2">
    <source>
        <dbReference type="Pfam" id="PF01979"/>
    </source>
</evidence>
<dbReference type="InterPro" id="IPR011059">
    <property type="entry name" value="Metal-dep_hydrolase_composite"/>
</dbReference>
<keyword evidence="1" id="KW-0732">Signal</keyword>
<feature type="signal peptide" evidence="1">
    <location>
        <begin position="1"/>
        <end position="20"/>
    </location>
</feature>
<dbReference type="Pfam" id="PF01979">
    <property type="entry name" value="Amidohydro_1"/>
    <property type="match status" value="1"/>
</dbReference>
<comment type="caution">
    <text evidence="3">The sequence shown here is derived from an EMBL/GenBank/DDBJ whole genome shotgun (WGS) entry which is preliminary data.</text>
</comment>
<evidence type="ECO:0000313" key="4">
    <source>
        <dbReference type="Proteomes" id="UP001142810"/>
    </source>
</evidence>
<dbReference type="EMBL" id="JAPFRD010000010">
    <property type="protein sequence ID" value="MCW8108832.1"/>
    <property type="molecule type" value="Genomic_DNA"/>
</dbReference>
<proteinExistence type="predicted"/>
<dbReference type="InterPro" id="IPR051781">
    <property type="entry name" value="Metallo-dep_Hydrolase"/>
</dbReference>
<accession>A0ABT3P7T6</accession>
<dbReference type="PANTHER" id="PTHR43135">
    <property type="entry name" value="ALPHA-D-RIBOSE 1-METHYLPHOSPHONATE 5-TRIPHOSPHATE DIPHOSPHATASE"/>
    <property type="match status" value="1"/>
</dbReference>
<organism evidence="3 4">
    <name type="scientific">Alteromonas aquimaris</name>
    <dbReference type="NCBI Taxonomy" id="2998417"/>
    <lineage>
        <taxon>Bacteria</taxon>
        <taxon>Pseudomonadati</taxon>
        <taxon>Pseudomonadota</taxon>
        <taxon>Gammaproteobacteria</taxon>
        <taxon>Alteromonadales</taxon>
        <taxon>Alteromonadaceae</taxon>
        <taxon>Alteromonas/Salinimonas group</taxon>
        <taxon>Alteromonas</taxon>
    </lineage>
</organism>
<dbReference type="RefSeq" id="WP_265617567.1">
    <property type="nucleotide sequence ID" value="NZ_JAPFRD010000010.1"/>
</dbReference>
<name>A0ABT3P7T6_9ALTE</name>
<evidence type="ECO:0000313" key="3">
    <source>
        <dbReference type="EMBL" id="MCW8108832.1"/>
    </source>
</evidence>
<sequence length="458" mass="50429">MFLKVAGLVFIACVSFSAMAAKTALVGGRLIDGFGHQPLHNSVILINNDTIEAVGTINTLDVPSEYKVVSTEGMDLLPGLWENHAHLMLNGHADYEHWHPTYRNRLKDEIMPASALQLLLAGVTSARDLGAPLEESITLKNKIETGKLAGPHLYVSGPFLQAEPYPGTQHYRWGVKTVQEAKQKVNQLADAGVDIIKLVDQDKMPLNAAKTIVEQAHARGLKVVAHSHRPEEIKVGLKIGVDNFEHTGLTTAPEYDEDIIQALRARTATGRVAGGPLFWTPTIEGLWNYELTVANPEKLDNNCWHRGLRDDTIEDIRQSLKAPGTLAYMQLTPLRKPTLKRKFAQLKEAGVVLLTGTDSGIPTKFHCQSTWNELAIWVEEFAMTPMETLRAATWWPAVMMGVSDSFGSVSEGKSADIIGVKGDVLRYINLLQHVDLVMKAGVIYKQNGQVIESTIPNN</sequence>
<keyword evidence="4" id="KW-1185">Reference proteome</keyword>
<dbReference type="SUPFAM" id="SSF51556">
    <property type="entry name" value="Metallo-dependent hydrolases"/>
    <property type="match status" value="1"/>
</dbReference>
<feature type="domain" description="Amidohydrolase-related" evidence="2">
    <location>
        <begin position="76"/>
        <end position="442"/>
    </location>
</feature>
<dbReference type="Proteomes" id="UP001142810">
    <property type="component" value="Unassembled WGS sequence"/>
</dbReference>
<gene>
    <name evidence="3" type="ORF">OPS25_10040</name>
</gene>